<dbReference type="InterPro" id="IPR040185">
    <property type="entry name" value="Far11/STRP"/>
</dbReference>
<reference evidence="1 2" key="1">
    <citation type="submission" date="2021-04" db="EMBL/GenBank/DDBJ databases">
        <authorList>
            <person name="Bliznina A."/>
        </authorList>
    </citation>
    <scope>NUCLEOTIDE SEQUENCE [LARGE SCALE GENOMIC DNA]</scope>
</reference>
<dbReference type="EMBL" id="OU015568">
    <property type="protein sequence ID" value="CAG5082298.1"/>
    <property type="molecule type" value="Genomic_DNA"/>
</dbReference>
<organism evidence="1 2">
    <name type="scientific">Oikopleura dioica</name>
    <name type="common">Tunicate</name>
    <dbReference type="NCBI Taxonomy" id="34765"/>
    <lineage>
        <taxon>Eukaryota</taxon>
        <taxon>Metazoa</taxon>
        <taxon>Chordata</taxon>
        <taxon>Tunicata</taxon>
        <taxon>Appendicularia</taxon>
        <taxon>Copelata</taxon>
        <taxon>Oikopleuridae</taxon>
        <taxon>Oikopleura</taxon>
    </lineage>
</organism>
<name>A0ABN7RPT3_OIKDI</name>
<accession>A0ABN7RPT3</accession>
<dbReference type="Proteomes" id="UP001158576">
    <property type="component" value="Chromosome PAR"/>
</dbReference>
<sequence length="252" mass="28901">MPGYTGIPNQMDFEFADSDSLLVEIEEQYAYVECTDFTLNRKAAEELQEQHVFGSDEYWIAAATMLGSDDVEVQIKGCRVLLCGLQGGTTLEMRNETIDNPQKDVSPEEQKELDAELIHEIRNCSYHLTKLDYFHKFMRLLLAECKDILKAPMEDDSGHQVLIRLLFSVVYTIVEILRRPPAPSDSEEWQKVHFSFKESLQHSVEYIDDLLMILVDVNSSSLAPVIPMKKSCPSDVEINIGDFRWIERSSQE</sequence>
<proteinExistence type="predicted"/>
<dbReference type="PANTHER" id="PTHR13239">
    <property type="entry name" value="PROTEIN REQUIRED FOR HYPHAL ANASTOMOSIS HAM-2"/>
    <property type="match status" value="1"/>
</dbReference>
<evidence type="ECO:0000313" key="2">
    <source>
        <dbReference type="Proteomes" id="UP001158576"/>
    </source>
</evidence>
<protein>
    <submittedName>
        <fullName evidence="1">Oidioi.mRNA.OKI2018_I69.PAR.g10089.t1.cds</fullName>
    </submittedName>
</protein>
<gene>
    <name evidence="1" type="ORF">OKIOD_LOCUS1647</name>
</gene>
<keyword evidence="2" id="KW-1185">Reference proteome</keyword>
<dbReference type="PANTHER" id="PTHR13239:SF4">
    <property type="entry name" value="AT25231P"/>
    <property type="match status" value="1"/>
</dbReference>
<evidence type="ECO:0000313" key="1">
    <source>
        <dbReference type="EMBL" id="CAG5082298.1"/>
    </source>
</evidence>